<comment type="caution">
    <text evidence="4">The sequence shown here is derived from an EMBL/GenBank/DDBJ whole genome shotgun (WGS) entry which is preliminary data.</text>
</comment>
<dbReference type="PANTHER" id="PTHR32401">
    <property type="entry name" value="CONCANAVALIN A-LIKE LECTIN FAMILY PROTEIN"/>
    <property type="match status" value="1"/>
</dbReference>
<feature type="transmembrane region" description="Helical" evidence="2">
    <location>
        <begin position="20"/>
        <end position="38"/>
    </location>
</feature>
<dbReference type="Proteomes" id="UP000811246">
    <property type="component" value="Chromosome 6"/>
</dbReference>
<sequence>MVGFNFMMKIKHFLFPNPPVLFYLLMLSNLFSLVFPFTSTTSFNFSSFDSQNNNISYERAFPDGGVIQLANNRDEQSTVGRATYYSPMHLWDNASTNLADFTTHFSFVIDAKEVAKAKNPKS</sequence>
<evidence type="ECO:0000259" key="3">
    <source>
        <dbReference type="Pfam" id="PF00139"/>
    </source>
</evidence>
<comment type="similarity">
    <text evidence="1">Belongs to the leguminous lectin family.</text>
</comment>
<dbReference type="AlphaFoldDB" id="A0A922EXI6"/>
<gene>
    <name evidence="4" type="ORF">I3842_06G160500</name>
</gene>
<dbReference type="InterPro" id="IPR001220">
    <property type="entry name" value="Legume_lectin_dom"/>
</dbReference>
<keyword evidence="2" id="KW-1133">Transmembrane helix</keyword>
<name>A0A922EXI6_CARIL</name>
<dbReference type="GO" id="GO:0030246">
    <property type="term" value="F:carbohydrate binding"/>
    <property type="evidence" value="ECO:0007669"/>
    <property type="project" value="InterPro"/>
</dbReference>
<dbReference type="Pfam" id="PF00139">
    <property type="entry name" value="Lectin_legB"/>
    <property type="match status" value="1"/>
</dbReference>
<evidence type="ECO:0000256" key="2">
    <source>
        <dbReference type="SAM" id="Phobius"/>
    </source>
</evidence>
<dbReference type="PANTHER" id="PTHR32401:SF49">
    <property type="entry name" value="OS10G0129200 PROTEIN"/>
    <property type="match status" value="1"/>
</dbReference>
<keyword evidence="2" id="KW-0472">Membrane</keyword>
<keyword evidence="2" id="KW-0812">Transmembrane</keyword>
<dbReference type="EMBL" id="CM031830">
    <property type="protein sequence ID" value="KAG6710006.1"/>
    <property type="molecule type" value="Genomic_DNA"/>
</dbReference>
<accession>A0A922EXI6</accession>
<evidence type="ECO:0000256" key="1">
    <source>
        <dbReference type="ARBA" id="ARBA00007606"/>
    </source>
</evidence>
<organism evidence="4 5">
    <name type="scientific">Carya illinoinensis</name>
    <name type="common">Pecan</name>
    <dbReference type="NCBI Taxonomy" id="32201"/>
    <lineage>
        <taxon>Eukaryota</taxon>
        <taxon>Viridiplantae</taxon>
        <taxon>Streptophyta</taxon>
        <taxon>Embryophyta</taxon>
        <taxon>Tracheophyta</taxon>
        <taxon>Spermatophyta</taxon>
        <taxon>Magnoliopsida</taxon>
        <taxon>eudicotyledons</taxon>
        <taxon>Gunneridae</taxon>
        <taxon>Pentapetalae</taxon>
        <taxon>rosids</taxon>
        <taxon>fabids</taxon>
        <taxon>Fagales</taxon>
        <taxon>Juglandaceae</taxon>
        <taxon>Carya</taxon>
    </lineage>
</organism>
<feature type="domain" description="Legume lectin" evidence="3">
    <location>
        <begin position="41"/>
        <end position="111"/>
    </location>
</feature>
<protein>
    <recommendedName>
        <fullName evidence="3">Legume lectin domain-containing protein</fullName>
    </recommendedName>
</protein>
<dbReference type="InterPro" id="IPR050258">
    <property type="entry name" value="Leguminous_Lectin"/>
</dbReference>
<evidence type="ECO:0000313" key="4">
    <source>
        <dbReference type="EMBL" id="KAG6710006.1"/>
    </source>
</evidence>
<evidence type="ECO:0000313" key="5">
    <source>
        <dbReference type="Proteomes" id="UP000811246"/>
    </source>
</evidence>
<reference evidence="4" key="1">
    <citation type="submission" date="2021-01" db="EMBL/GenBank/DDBJ databases">
        <authorList>
            <person name="Lovell J.T."/>
            <person name="Bentley N."/>
            <person name="Bhattarai G."/>
            <person name="Jenkins J.W."/>
            <person name="Sreedasyam A."/>
            <person name="Alarcon Y."/>
            <person name="Bock C."/>
            <person name="Boston L."/>
            <person name="Carlson J."/>
            <person name="Cervantes K."/>
            <person name="Clermont K."/>
            <person name="Krom N."/>
            <person name="Kubenka K."/>
            <person name="Mamidi S."/>
            <person name="Mattison C."/>
            <person name="Monteros M."/>
            <person name="Pisani C."/>
            <person name="Plott C."/>
            <person name="Rajasekar S."/>
            <person name="Rhein H.S."/>
            <person name="Rohla C."/>
            <person name="Song M."/>
            <person name="Hilaire R.S."/>
            <person name="Shu S."/>
            <person name="Wells L."/>
            <person name="Wang X."/>
            <person name="Webber J."/>
            <person name="Heerema R.J."/>
            <person name="Klein P."/>
            <person name="Conner P."/>
            <person name="Grauke L."/>
            <person name="Grimwood J."/>
            <person name="Schmutz J."/>
            <person name="Randall J.J."/>
        </authorList>
    </citation>
    <scope>NUCLEOTIDE SEQUENCE</scope>
    <source>
        <tissue evidence="4">Leaf</tissue>
    </source>
</reference>
<proteinExistence type="inferred from homology"/>